<gene>
    <name evidence="2" type="ORF">PGTUg99_027282</name>
</gene>
<accession>A0A5B0S6Z4</accession>
<dbReference type="EMBL" id="VDEP01000071">
    <property type="protein sequence ID" value="KAA1133612.1"/>
    <property type="molecule type" value="Genomic_DNA"/>
</dbReference>
<dbReference type="Proteomes" id="UP000325313">
    <property type="component" value="Unassembled WGS sequence"/>
</dbReference>
<evidence type="ECO:0000313" key="2">
    <source>
        <dbReference type="EMBL" id="KAA1133612.1"/>
    </source>
</evidence>
<proteinExistence type="predicted"/>
<organism evidence="2 3">
    <name type="scientific">Puccinia graminis f. sp. tritici</name>
    <dbReference type="NCBI Taxonomy" id="56615"/>
    <lineage>
        <taxon>Eukaryota</taxon>
        <taxon>Fungi</taxon>
        <taxon>Dikarya</taxon>
        <taxon>Basidiomycota</taxon>
        <taxon>Pucciniomycotina</taxon>
        <taxon>Pucciniomycetes</taxon>
        <taxon>Pucciniales</taxon>
        <taxon>Pucciniaceae</taxon>
        <taxon>Puccinia</taxon>
    </lineage>
</organism>
<feature type="compositionally biased region" description="Basic and acidic residues" evidence="1">
    <location>
        <begin position="38"/>
        <end position="50"/>
    </location>
</feature>
<name>A0A5B0S6Z4_PUCGR</name>
<protein>
    <submittedName>
        <fullName evidence="2">Uncharacterized protein</fullName>
    </submittedName>
</protein>
<evidence type="ECO:0000313" key="3">
    <source>
        <dbReference type="Proteomes" id="UP000325313"/>
    </source>
</evidence>
<dbReference type="AlphaFoldDB" id="A0A5B0S6Z4"/>
<feature type="region of interest" description="Disordered" evidence="1">
    <location>
        <begin position="1"/>
        <end position="50"/>
    </location>
</feature>
<sequence length="78" mass="8491">MPDPPLQAQGRLRSLSAPPHVARQTGALARSTGWNHQGFHDHPWPTSKKADPLTKKLLALEVAKNPKAGALQLKVISR</sequence>
<reference evidence="2 3" key="1">
    <citation type="submission" date="2019-05" db="EMBL/GenBank/DDBJ databases">
        <title>Emergence of the Ug99 lineage of the wheat stem rust pathogen through somatic hybridization.</title>
        <authorList>
            <person name="Li F."/>
            <person name="Upadhyaya N.M."/>
            <person name="Sperschneider J."/>
            <person name="Matny O."/>
            <person name="Nguyen-Phuc H."/>
            <person name="Mago R."/>
            <person name="Raley C."/>
            <person name="Miller M.E."/>
            <person name="Silverstein K.A.T."/>
            <person name="Henningsen E."/>
            <person name="Hirsch C.D."/>
            <person name="Visser B."/>
            <person name="Pretorius Z.A."/>
            <person name="Steffenson B.J."/>
            <person name="Schwessinger B."/>
            <person name="Dodds P.N."/>
            <person name="Figueroa M."/>
        </authorList>
    </citation>
    <scope>NUCLEOTIDE SEQUENCE [LARGE SCALE GENOMIC DNA]</scope>
    <source>
        <strain evidence="2 3">Ug99</strain>
    </source>
</reference>
<comment type="caution">
    <text evidence="2">The sequence shown here is derived from an EMBL/GenBank/DDBJ whole genome shotgun (WGS) entry which is preliminary data.</text>
</comment>
<evidence type="ECO:0000256" key="1">
    <source>
        <dbReference type="SAM" id="MobiDB-lite"/>
    </source>
</evidence>